<evidence type="ECO:0000313" key="1">
    <source>
        <dbReference type="EMBL" id="AGS54053.1"/>
    </source>
</evidence>
<name>A0A806K2N2_9BACT</name>
<accession>A0A806K2N2</accession>
<dbReference type="EMBL" id="JQ844274">
    <property type="protein sequence ID" value="AGS54053.1"/>
    <property type="molecule type" value="Genomic_DNA"/>
</dbReference>
<reference evidence="1" key="1">
    <citation type="submission" date="2012-03" db="EMBL/GenBank/DDBJ databases">
        <title>Functional metagenomics reveals considerable lignocellulase gene clusters in the gut microbiome of a wood-feeding higher termite.</title>
        <authorList>
            <person name="Liu N."/>
        </authorList>
    </citation>
    <scope>NUCLEOTIDE SEQUENCE</scope>
</reference>
<sequence>MAASAVKTDNYPSLPYLPYLPSLHGRRLYARAYCYVTPPPPAKTVPTV</sequence>
<dbReference type="AlphaFoldDB" id="A0A806K2N2"/>
<proteinExistence type="predicted"/>
<protein>
    <submittedName>
        <fullName evidence="1">Uncharacterized protein</fullName>
    </submittedName>
</protein>
<organism evidence="1">
    <name type="scientific">uncultured bacterium contig00048</name>
    <dbReference type="NCBI Taxonomy" id="1181533"/>
    <lineage>
        <taxon>Bacteria</taxon>
        <taxon>environmental samples</taxon>
    </lineage>
</organism>